<comment type="subunit">
    <text evidence="3 8">Monomer.</text>
</comment>
<dbReference type="SUPFAM" id="SSF55811">
    <property type="entry name" value="Nudix"/>
    <property type="match status" value="1"/>
</dbReference>
<accession>A0A5J6X3A6</accession>
<evidence type="ECO:0000256" key="7">
    <source>
        <dbReference type="RuleBase" id="RU003476"/>
    </source>
</evidence>
<dbReference type="EMBL" id="CP040449">
    <property type="protein sequence ID" value="QFI56633.1"/>
    <property type="molecule type" value="Genomic_DNA"/>
</dbReference>
<keyword evidence="11" id="KW-1185">Reference proteome</keyword>
<keyword evidence="5 7" id="KW-0378">Hydrolase</keyword>
<dbReference type="InterPro" id="IPR000086">
    <property type="entry name" value="NUDIX_hydrolase_dom"/>
</dbReference>
<dbReference type="GO" id="GO:0017111">
    <property type="term" value="F:ribonucleoside triphosphate phosphatase activity"/>
    <property type="evidence" value="ECO:0007669"/>
    <property type="project" value="InterPro"/>
</dbReference>
<dbReference type="GO" id="GO:0004787">
    <property type="term" value="F:thiamine diphosphate phosphatase activity"/>
    <property type="evidence" value="ECO:0007669"/>
    <property type="project" value="InterPro"/>
</dbReference>
<dbReference type="RefSeq" id="WP_193004466.1">
    <property type="nucleotide sequence ID" value="NZ_CP040449.1"/>
</dbReference>
<feature type="domain" description="Nudix hydrolase" evidence="9">
    <location>
        <begin position="2"/>
        <end position="135"/>
    </location>
</feature>
<dbReference type="GO" id="GO:0017110">
    <property type="term" value="F:nucleoside diphosphate phosphatase activity"/>
    <property type="evidence" value="ECO:0007669"/>
    <property type="project" value="InterPro"/>
</dbReference>
<evidence type="ECO:0000256" key="3">
    <source>
        <dbReference type="ARBA" id="ARBA00011245"/>
    </source>
</evidence>
<sequence length="149" mass="16989">METRLTVAALVHWQGRFLMVEEEIGGERRFNQPAGHVEAGETLTEAMCRELYEESGLRLAPTAWLGASLFRPHDTAATYVRFAFVFELENPPGDHHPEDPDGDVLACHWWTREEIAERRASLRSPLVWQTIDNYLAGTRLPLHALQAHM</sequence>
<comment type="cofactor">
    <cofactor evidence="1 8">
        <name>Mg(2+)</name>
        <dbReference type="ChEBI" id="CHEBI:18420"/>
    </cofactor>
</comment>
<proteinExistence type="inferred from homology"/>
<dbReference type="InterPro" id="IPR033713">
    <property type="entry name" value="NudJ"/>
</dbReference>
<keyword evidence="6 8" id="KW-0460">Magnesium</keyword>
<evidence type="ECO:0000313" key="10">
    <source>
        <dbReference type="EMBL" id="QFI56633.1"/>
    </source>
</evidence>
<evidence type="ECO:0000256" key="4">
    <source>
        <dbReference type="ARBA" id="ARBA00015552"/>
    </source>
</evidence>
<dbReference type="Pfam" id="PF00293">
    <property type="entry name" value="NUDIX"/>
    <property type="match status" value="1"/>
</dbReference>
<dbReference type="PROSITE" id="PS51462">
    <property type="entry name" value="NUDIX"/>
    <property type="match status" value="1"/>
</dbReference>
<dbReference type="PANTHER" id="PTHR43222">
    <property type="entry name" value="NUDIX HYDROLASE 23"/>
    <property type="match status" value="1"/>
</dbReference>
<name>A0A5J6X3A6_9GAMM</name>
<evidence type="ECO:0000256" key="6">
    <source>
        <dbReference type="ARBA" id="ARBA00022842"/>
    </source>
</evidence>
<dbReference type="Proteomes" id="UP000594034">
    <property type="component" value="Chromosome"/>
</dbReference>
<evidence type="ECO:0000313" key="11">
    <source>
        <dbReference type="Proteomes" id="UP000594034"/>
    </source>
</evidence>
<dbReference type="PRINTS" id="PR00502">
    <property type="entry name" value="NUDIXFAMILY"/>
</dbReference>
<reference evidence="10 11" key="1">
    <citation type="submission" date="2019-05" db="EMBL/GenBank/DDBJ databases">
        <title>OXA-830, a novel chromosomally encoded expanded-spectrum class D beta-lactamase in Aeromonas simiae.</title>
        <authorList>
            <person name="Zhou W."/>
            <person name="Chen Q."/>
        </authorList>
    </citation>
    <scope>NUCLEOTIDE SEQUENCE [LARGE SCALE GENOMIC DNA]</scope>
    <source>
        <strain evidence="10 11">A6</strain>
    </source>
</reference>
<evidence type="ECO:0000256" key="2">
    <source>
        <dbReference type="ARBA" id="ARBA00007608"/>
    </source>
</evidence>
<evidence type="ECO:0000259" key="9">
    <source>
        <dbReference type="PROSITE" id="PS51462"/>
    </source>
</evidence>
<dbReference type="CDD" id="cd03675">
    <property type="entry name" value="NUDIX_Hydrolase"/>
    <property type="match status" value="1"/>
</dbReference>
<dbReference type="Gene3D" id="3.90.79.10">
    <property type="entry name" value="Nucleoside Triphosphate Pyrophosphohydrolase"/>
    <property type="match status" value="1"/>
</dbReference>
<evidence type="ECO:0000256" key="1">
    <source>
        <dbReference type="ARBA" id="ARBA00001946"/>
    </source>
</evidence>
<dbReference type="AlphaFoldDB" id="A0A5J6X3A6"/>
<dbReference type="KEGG" id="asim:FE240_06145"/>
<dbReference type="InterPro" id="IPR015797">
    <property type="entry name" value="NUDIX_hydrolase-like_dom_sf"/>
</dbReference>
<organism evidence="10 11">
    <name type="scientific">Aeromonas simiae</name>
    <dbReference type="NCBI Taxonomy" id="218936"/>
    <lineage>
        <taxon>Bacteria</taxon>
        <taxon>Pseudomonadati</taxon>
        <taxon>Pseudomonadota</taxon>
        <taxon>Gammaproteobacteria</taxon>
        <taxon>Aeromonadales</taxon>
        <taxon>Aeromonadaceae</taxon>
        <taxon>Aeromonas</taxon>
    </lineage>
</organism>
<dbReference type="InterPro" id="IPR020476">
    <property type="entry name" value="Nudix_hydrolase"/>
</dbReference>
<comment type="similarity">
    <text evidence="2 8">Belongs to the Nudix hydrolase family. NudJ subfamily.</text>
</comment>
<gene>
    <name evidence="8" type="primary">nudJ</name>
    <name evidence="10" type="ORF">FE240_06145</name>
</gene>
<dbReference type="PROSITE" id="PS00893">
    <property type="entry name" value="NUDIX_BOX"/>
    <property type="match status" value="1"/>
</dbReference>
<evidence type="ECO:0000256" key="8">
    <source>
        <dbReference type="RuleBase" id="RU364043"/>
    </source>
</evidence>
<dbReference type="EC" id="3.6.1.-" evidence="8"/>
<dbReference type="InterPro" id="IPR020084">
    <property type="entry name" value="NUDIX_hydrolase_CS"/>
</dbReference>
<dbReference type="PANTHER" id="PTHR43222:SF11">
    <property type="entry name" value="PHOSPHATASE NUDJ"/>
    <property type="match status" value="1"/>
</dbReference>
<evidence type="ECO:0000256" key="5">
    <source>
        <dbReference type="ARBA" id="ARBA00022801"/>
    </source>
</evidence>
<protein>
    <recommendedName>
        <fullName evidence="4 8">Phosphatase NudJ</fullName>
        <ecNumber evidence="8">3.6.1.-</ecNumber>
    </recommendedName>
</protein>